<comment type="caution">
    <text evidence="2">The sequence shown here is derived from an EMBL/GenBank/DDBJ whole genome shotgun (WGS) entry which is preliminary data.</text>
</comment>
<sequence>MNFTKPLIILTAIFLVISFVSAAPASKIPGIAITSPVSGDRYSSGCKITVSFCVDCSITYIDEINLNKFAPGNKVAILATGINLNEGKQCYSFDYTLPTGLNPEPRYLIGIGSNYLALSGSFSIGNPGFGLIVTKPNVLQNKKCGGKLTVKWIDPYNLYQDLTLNVFLNGYPSLIAFSQNVLVSKGEVTATIPTGLQNNKAYNAVIVVDRLNNDLGGEFYVSNTFTVNGC</sequence>
<evidence type="ECO:0000313" key="3">
    <source>
        <dbReference type="Proteomes" id="UP000789706"/>
    </source>
</evidence>
<accession>A0A9N9BXS8</accession>
<feature type="chain" id="PRO_5040439165" evidence="1">
    <location>
        <begin position="23"/>
        <end position="230"/>
    </location>
</feature>
<organism evidence="2 3">
    <name type="scientific">Diversispora eburnea</name>
    <dbReference type="NCBI Taxonomy" id="1213867"/>
    <lineage>
        <taxon>Eukaryota</taxon>
        <taxon>Fungi</taxon>
        <taxon>Fungi incertae sedis</taxon>
        <taxon>Mucoromycota</taxon>
        <taxon>Glomeromycotina</taxon>
        <taxon>Glomeromycetes</taxon>
        <taxon>Diversisporales</taxon>
        <taxon>Diversisporaceae</taxon>
        <taxon>Diversispora</taxon>
    </lineage>
</organism>
<reference evidence="2" key="1">
    <citation type="submission" date="2021-06" db="EMBL/GenBank/DDBJ databases">
        <authorList>
            <person name="Kallberg Y."/>
            <person name="Tangrot J."/>
            <person name="Rosling A."/>
        </authorList>
    </citation>
    <scope>NUCLEOTIDE SEQUENCE</scope>
    <source>
        <strain evidence="2">AZ414A</strain>
    </source>
</reference>
<dbReference type="Proteomes" id="UP000789706">
    <property type="component" value="Unassembled WGS sequence"/>
</dbReference>
<gene>
    <name evidence="2" type="ORF">DEBURN_LOCUS8747</name>
</gene>
<keyword evidence="1" id="KW-0732">Signal</keyword>
<proteinExistence type="predicted"/>
<feature type="signal peptide" evidence="1">
    <location>
        <begin position="1"/>
        <end position="22"/>
    </location>
</feature>
<dbReference type="EMBL" id="CAJVPK010001389">
    <property type="protein sequence ID" value="CAG8584678.1"/>
    <property type="molecule type" value="Genomic_DNA"/>
</dbReference>
<evidence type="ECO:0000313" key="2">
    <source>
        <dbReference type="EMBL" id="CAG8584678.1"/>
    </source>
</evidence>
<protein>
    <submittedName>
        <fullName evidence="2">4565_t:CDS:1</fullName>
    </submittedName>
</protein>
<evidence type="ECO:0000256" key="1">
    <source>
        <dbReference type="SAM" id="SignalP"/>
    </source>
</evidence>
<name>A0A9N9BXS8_9GLOM</name>
<dbReference type="AlphaFoldDB" id="A0A9N9BXS8"/>
<dbReference type="OrthoDB" id="2437939at2759"/>
<keyword evidence="3" id="KW-1185">Reference proteome</keyword>